<dbReference type="SUPFAM" id="SSF52777">
    <property type="entry name" value="CoA-dependent acyltransferases"/>
    <property type="match status" value="1"/>
</dbReference>
<dbReference type="AlphaFoldDB" id="A0AA38CAR9"/>
<gene>
    <name evidence="6" type="ORF">KI387_028562</name>
</gene>
<organism evidence="6 7">
    <name type="scientific">Taxus chinensis</name>
    <name type="common">Chinese yew</name>
    <name type="synonym">Taxus wallichiana var. chinensis</name>
    <dbReference type="NCBI Taxonomy" id="29808"/>
    <lineage>
        <taxon>Eukaryota</taxon>
        <taxon>Viridiplantae</taxon>
        <taxon>Streptophyta</taxon>
        <taxon>Embryophyta</taxon>
        <taxon>Tracheophyta</taxon>
        <taxon>Spermatophyta</taxon>
        <taxon>Pinopsida</taxon>
        <taxon>Pinidae</taxon>
        <taxon>Conifers II</taxon>
        <taxon>Cupressales</taxon>
        <taxon>Taxaceae</taxon>
        <taxon>Taxus</taxon>
    </lineage>
</organism>
<dbReference type="GO" id="GO:0042617">
    <property type="term" value="P:paclitaxel biosynthetic process"/>
    <property type="evidence" value="ECO:0007669"/>
    <property type="project" value="UniProtKB-KW"/>
</dbReference>
<keyword evidence="3" id="KW-0808">Transferase</keyword>
<protein>
    <submittedName>
        <fullName evidence="6">Uncharacterized protein</fullName>
    </submittedName>
</protein>
<dbReference type="PANTHER" id="PTHR31147:SF1">
    <property type="entry name" value="ACYL TRANSFERASE 4"/>
    <property type="match status" value="1"/>
</dbReference>
<evidence type="ECO:0000256" key="2">
    <source>
        <dbReference type="ARBA" id="ARBA00009861"/>
    </source>
</evidence>
<evidence type="ECO:0000256" key="5">
    <source>
        <dbReference type="ARBA" id="ARBA00023315"/>
    </source>
</evidence>
<dbReference type="GO" id="GO:0016746">
    <property type="term" value="F:acyltransferase activity"/>
    <property type="evidence" value="ECO:0007669"/>
    <property type="project" value="UniProtKB-KW"/>
</dbReference>
<evidence type="ECO:0000313" key="6">
    <source>
        <dbReference type="EMBL" id="KAH9296880.1"/>
    </source>
</evidence>
<evidence type="ECO:0000313" key="7">
    <source>
        <dbReference type="Proteomes" id="UP000824469"/>
    </source>
</evidence>
<keyword evidence="7" id="KW-1185">Reference proteome</keyword>
<comment type="pathway">
    <text evidence="1">Alkaloid biosynthesis; taxol biosynthesis.</text>
</comment>
<comment type="caution">
    <text evidence="6">The sequence shown here is derived from an EMBL/GenBank/DDBJ whole genome shotgun (WGS) entry which is preliminary data.</text>
</comment>
<accession>A0AA38CAR9</accession>
<dbReference type="Gene3D" id="3.30.559.10">
    <property type="entry name" value="Chloramphenicol acetyltransferase-like domain"/>
    <property type="match status" value="2"/>
</dbReference>
<dbReference type="Pfam" id="PF02458">
    <property type="entry name" value="Transferase"/>
    <property type="match status" value="1"/>
</dbReference>
<dbReference type="PANTHER" id="PTHR31147">
    <property type="entry name" value="ACYL TRANSFERASE 4"/>
    <property type="match status" value="1"/>
</dbReference>
<sequence length="378" mass="42776">SLYNLQWMFTRHARLGFSCSRKIKKLDFLGLSMPVVLELEIEERFRKKLGFSYNFLLGTAQAGGTTCSRKKTKPNHHATKVDVINKDGGHNSNRRTTCKELRPVIVAPCTPSPKAMLQLSSIDNIPGLRNVINNLLFVYNATSDKKISALDPAKIIREALSKVLVYYYPFAGRFRSKENGELELECTDEGALFVEATADNDLSVLGDLDHLRPSFQHLLFWHPPHTHVEALHLLALQVTHFTCGGFVLGVSFHHSICDARGGARFLQGLAEMARGYDKPSVEPIWDRELLKLENPTRLQFYHMELNMESIQLPPTIVEESVLAFLVINYETIKRMKKSIAKECKHFFSAFDVVAALAWRARTKALQIPLAENENLSLQ</sequence>
<evidence type="ECO:0000256" key="4">
    <source>
        <dbReference type="ARBA" id="ARBA00023059"/>
    </source>
</evidence>
<dbReference type="InterPro" id="IPR050898">
    <property type="entry name" value="Plant_acyltransferase"/>
</dbReference>
<name>A0AA38CAR9_TAXCH</name>
<evidence type="ECO:0000256" key="1">
    <source>
        <dbReference type="ARBA" id="ARBA00005122"/>
    </source>
</evidence>
<dbReference type="InterPro" id="IPR023213">
    <property type="entry name" value="CAT-like_dom_sf"/>
</dbReference>
<evidence type="ECO:0000256" key="3">
    <source>
        <dbReference type="ARBA" id="ARBA00022679"/>
    </source>
</evidence>
<reference evidence="6 7" key="1">
    <citation type="journal article" date="2021" name="Nat. Plants">
        <title>The Taxus genome provides insights into paclitaxel biosynthesis.</title>
        <authorList>
            <person name="Xiong X."/>
            <person name="Gou J."/>
            <person name="Liao Q."/>
            <person name="Li Y."/>
            <person name="Zhou Q."/>
            <person name="Bi G."/>
            <person name="Li C."/>
            <person name="Du R."/>
            <person name="Wang X."/>
            <person name="Sun T."/>
            <person name="Guo L."/>
            <person name="Liang H."/>
            <person name="Lu P."/>
            <person name="Wu Y."/>
            <person name="Zhang Z."/>
            <person name="Ro D.K."/>
            <person name="Shang Y."/>
            <person name="Huang S."/>
            <person name="Yan J."/>
        </authorList>
    </citation>
    <scope>NUCLEOTIDE SEQUENCE [LARGE SCALE GENOMIC DNA]</scope>
    <source>
        <strain evidence="6">Ta-2019</strain>
    </source>
</reference>
<feature type="non-terminal residue" evidence="6">
    <location>
        <position position="1"/>
    </location>
</feature>
<comment type="similarity">
    <text evidence="2">Belongs to the plant acyltransferase family.</text>
</comment>
<keyword evidence="5" id="KW-0012">Acyltransferase</keyword>
<keyword evidence="4" id="KW-0876">Taxol biosynthesis</keyword>
<proteinExistence type="inferred from homology"/>
<dbReference type="EMBL" id="JAHRHJ020000010">
    <property type="protein sequence ID" value="KAH9296880.1"/>
    <property type="molecule type" value="Genomic_DNA"/>
</dbReference>
<dbReference type="Proteomes" id="UP000824469">
    <property type="component" value="Unassembled WGS sequence"/>
</dbReference>